<evidence type="ECO:0000313" key="1">
    <source>
        <dbReference type="EMBL" id="MDW5595689.1"/>
    </source>
</evidence>
<comment type="caution">
    <text evidence="1">The sequence shown here is derived from an EMBL/GenBank/DDBJ whole genome shotgun (WGS) entry which is preliminary data.</text>
</comment>
<organism evidence="1 2">
    <name type="scientific">Conexibacter stalactiti</name>
    <dbReference type="NCBI Taxonomy" id="1940611"/>
    <lineage>
        <taxon>Bacteria</taxon>
        <taxon>Bacillati</taxon>
        <taxon>Actinomycetota</taxon>
        <taxon>Thermoleophilia</taxon>
        <taxon>Solirubrobacterales</taxon>
        <taxon>Conexibacteraceae</taxon>
        <taxon>Conexibacter</taxon>
    </lineage>
</organism>
<dbReference type="RefSeq" id="WP_318598024.1">
    <property type="nucleotide sequence ID" value="NZ_JAWSTH010000038.1"/>
</dbReference>
<dbReference type="Proteomes" id="UP001284601">
    <property type="component" value="Unassembled WGS sequence"/>
</dbReference>
<accession>A0ABU4HR62</accession>
<proteinExistence type="predicted"/>
<keyword evidence="2" id="KW-1185">Reference proteome</keyword>
<reference evidence="1 2" key="2">
    <citation type="submission" date="2023-10" db="EMBL/GenBank/DDBJ databases">
        <authorList>
            <person name="Han X.F."/>
        </authorList>
    </citation>
    <scope>NUCLEOTIDE SEQUENCE [LARGE SCALE GENOMIC DNA]</scope>
    <source>
        <strain evidence="1 2">KCTC 39840</strain>
    </source>
</reference>
<gene>
    <name evidence="1" type="ORF">R7226_15170</name>
</gene>
<reference evidence="2" key="1">
    <citation type="submission" date="2023-07" db="EMBL/GenBank/DDBJ databases">
        <title>Conexibacter stalactiti sp. nov., isolated from stalactites in a lava cave and emended description of the genus Conexibacter.</title>
        <authorList>
            <person name="Lee S.D."/>
        </authorList>
    </citation>
    <scope>NUCLEOTIDE SEQUENCE [LARGE SCALE GENOMIC DNA]</scope>
    <source>
        <strain evidence="2">KCTC 39840</strain>
    </source>
</reference>
<sequence>MLDEAIRRRLTERFGARAMPWLDGLPARAAALAARWQMALASRR</sequence>
<name>A0ABU4HR62_9ACTN</name>
<dbReference type="EMBL" id="JAWSTH010000038">
    <property type="protein sequence ID" value="MDW5595689.1"/>
    <property type="molecule type" value="Genomic_DNA"/>
</dbReference>
<evidence type="ECO:0000313" key="2">
    <source>
        <dbReference type="Proteomes" id="UP001284601"/>
    </source>
</evidence>
<protein>
    <submittedName>
        <fullName evidence="1">Uncharacterized protein</fullName>
    </submittedName>
</protein>